<organism evidence="1 2">
    <name type="scientific">Irpex rosettiformis</name>
    <dbReference type="NCBI Taxonomy" id="378272"/>
    <lineage>
        <taxon>Eukaryota</taxon>
        <taxon>Fungi</taxon>
        <taxon>Dikarya</taxon>
        <taxon>Basidiomycota</taxon>
        <taxon>Agaricomycotina</taxon>
        <taxon>Agaricomycetes</taxon>
        <taxon>Polyporales</taxon>
        <taxon>Irpicaceae</taxon>
        <taxon>Irpex</taxon>
    </lineage>
</organism>
<sequence length="74" mass="8070">MIIEGLLGTLTIVQAALLNPWGPYALGSKVTLTITPTQSAATKSKQLRPRFLVRTVLEVVSFTTRFPSGLTYFS</sequence>
<comment type="caution">
    <text evidence="1">The sequence shown here is derived from an EMBL/GenBank/DDBJ whole genome shotgun (WGS) entry which is preliminary data.</text>
</comment>
<protein>
    <submittedName>
        <fullName evidence="1">Uncharacterized protein</fullName>
    </submittedName>
</protein>
<dbReference type="Proteomes" id="UP001055072">
    <property type="component" value="Unassembled WGS sequence"/>
</dbReference>
<keyword evidence="2" id="KW-1185">Reference proteome</keyword>
<dbReference type="EMBL" id="MU274920">
    <property type="protein sequence ID" value="KAI0087011.1"/>
    <property type="molecule type" value="Genomic_DNA"/>
</dbReference>
<evidence type="ECO:0000313" key="2">
    <source>
        <dbReference type="Proteomes" id="UP001055072"/>
    </source>
</evidence>
<name>A0ACB8TYL0_9APHY</name>
<accession>A0ACB8TYL0</accession>
<gene>
    <name evidence="1" type="ORF">BDY19DRAFT_957933</name>
</gene>
<proteinExistence type="predicted"/>
<reference evidence="1" key="1">
    <citation type="journal article" date="2021" name="Environ. Microbiol.">
        <title>Gene family expansions and transcriptome signatures uncover fungal adaptations to wood decay.</title>
        <authorList>
            <person name="Hage H."/>
            <person name="Miyauchi S."/>
            <person name="Viragh M."/>
            <person name="Drula E."/>
            <person name="Min B."/>
            <person name="Chaduli D."/>
            <person name="Navarro D."/>
            <person name="Favel A."/>
            <person name="Norest M."/>
            <person name="Lesage-Meessen L."/>
            <person name="Balint B."/>
            <person name="Merenyi Z."/>
            <person name="de Eugenio L."/>
            <person name="Morin E."/>
            <person name="Martinez A.T."/>
            <person name="Baldrian P."/>
            <person name="Stursova M."/>
            <person name="Martinez M.J."/>
            <person name="Novotny C."/>
            <person name="Magnuson J.K."/>
            <person name="Spatafora J.W."/>
            <person name="Maurice S."/>
            <person name="Pangilinan J."/>
            <person name="Andreopoulos W."/>
            <person name="LaButti K."/>
            <person name="Hundley H."/>
            <person name="Na H."/>
            <person name="Kuo A."/>
            <person name="Barry K."/>
            <person name="Lipzen A."/>
            <person name="Henrissat B."/>
            <person name="Riley R."/>
            <person name="Ahrendt S."/>
            <person name="Nagy L.G."/>
            <person name="Grigoriev I.V."/>
            <person name="Martin F."/>
            <person name="Rosso M.N."/>
        </authorList>
    </citation>
    <scope>NUCLEOTIDE SEQUENCE</scope>
    <source>
        <strain evidence="1">CBS 384.51</strain>
    </source>
</reference>
<evidence type="ECO:0000313" key="1">
    <source>
        <dbReference type="EMBL" id="KAI0087011.1"/>
    </source>
</evidence>